<dbReference type="InterPro" id="IPR001873">
    <property type="entry name" value="ENaC"/>
</dbReference>
<keyword evidence="4 12" id="KW-0894">Sodium channel</keyword>
<keyword evidence="8 12" id="KW-0406">Ion transport</keyword>
<evidence type="ECO:0000256" key="9">
    <source>
        <dbReference type="ARBA" id="ARBA00023136"/>
    </source>
</evidence>
<dbReference type="Gene3D" id="1.10.287.770">
    <property type="entry name" value="YojJ-like"/>
    <property type="match status" value="1"/>
</dbReference>
<evidence type="ECO:0000256" key="3">
    <source>
        <dbReference type="ARBA" id="ARBA00022448"/>
    </source>
</evidence>
<dbReference type="EMBL" id="KQ459604">
    <property type="protein sequence ID" value="KPI92428.1"/>
    <property type="molecule type" value="Genomic_DNA"/>
</dbReference>
<feature type="transmembrane region" description="Helical" evidence="13">
    <location>
        <begin position="394"/>
        <end position="417"/>
    </location>
</feature>
<evidence type="ECO:0000256" key="13">
    <source>
        <dbReference type="SAM" id="Phobius"/>
    </source>
</evidence>
<evidence type="ECO:0000256" key="7">
    <source>
        <dbReference type="ARBA" id="ARBA00023053"/>
    </source>
</evidence>
<sequence>MKGNFKTLLRRFCLEGSVLGLKYFYLYPDPVSRCFWGITLLLCGMGACLLTLLLHRRFMETPTHITIENQFEPIYNLPYPAITLCSPNQITASAVEHFKQTLVVSVMSLLAQNCNTFLKRCFFQNKLYPCEELFEPVLTKLGVCCAFNSIYKFVNNKRNEKKPNFIKHKSKINRLKHGLTVIVDYDPYNAVDGTVQHAGATRIVFTDWSEFPLEVESVLAHPGIEAFLLISATYTYCSEEVATLPIDSRKCVFEDEVILPHFWKYHHTDCELNCLVSKVESECHCVVFYVPNVSPHQVCNFTKIPCITDVKYQMTEESSASWCGCQRDCVSRRYSVEHFNGNLQAVQHVRLDDRYSGVVLNESTTVMHFFFPKTSFVRQKQETVMSLTNFVSNLGGVFGLCLGCSFISLFEICFYIYTAIKNHIRRRTTRRRRRIGYYN</sequence>
<evidence type="ECO:0000256" key="8">
    <source>
        <dbReference type="ARBA" id="ARBA00023065"/>
    </source>
</evidence>
<dbReference type="Pfam" id="PF00858">
    <property type="entry name" value="ASC"/>
    <property type="match status" value="2"/>
</dbReference>
<evidence type="ECO:0000256" key="5">
    <source>
        <dbReference type="ARBA" id="ARBA00022692"/>
    </source>
</evidence>
<evidence type="ECO:0000256" key="1">
    <source>
        <dbReference type="ARBA" id="ARBA00004141"/>
    </source>
</evidence>
<proteinExistence type="inferred from homology"/>
<dbReference type="STRING" id="66420.A0A194PHA1"/>
<keyword evidence="15" id="KW-1185">Reference proteome</keyword>
<evidence type="ECO:0000256" key="6">
    <source>
        <dbReference type="ARBA" id="ARBA00022989"/>
    </source>
</evidence>
<evidence type="ECO:0000256" key="2">
    <source>
        <dbReference type="ARBA" id="ARBA00007193"/>
    </source>
</evidence>
<comment type="similarity">
    <text evidence="2 12">Belongs to the amiloride-sensitive sodium channel (TC 1.A.6) family.</text>
</comment>
<keyword evidence="5 12" id="KW-0812">Transmembrane</keyword>
<evidence type="ECO:0000256" key="10">
    <source>
        <dbReference type="ARBA" id="ARBA00023201"/>
    </source>
</evidence>
<dbReference type="GO" id="GO:0005886">
    <property type="term" value="C:plasma membrane"/>
    <property type="evidence" value="ECO:0007669"/>
    <property type="project" value="TreeGrafter"/>
</dbReference>
<evidence type="ECO:0000256" key="12">
    <source>
        <dbReference type="RuleBase" id="RU000679"/>
    </source>
</evidence>
<accession>A0A194PHA1</accession>
<keyword evidence="9 13" id="KW-0472">Membrane</keyword>
<evidence type="ECO:0000313" key="15">
    <source>
        <dbReference type="Proteomes" id="UP000053268"/>
    </source>
</evidence>
<reference evidence="14 15" key="1">
    <citation type="journal article" date="2015" name="Nat. Commun.">
        <title>Outbred genome sequencing and CRISPR/Cas9 gene editing in butterflies.</title>
        <authorList>
            <person name="Li X."/>
            <person name="Fan D."/>
            <person name="Zhang W."/>
            <person name="Liu G."/>
            <person name="Zhang L."/>
            <person name="Zhao L."/>
            <person name="Fang X."/>
            <person name="Chen L."/>
            <person name="Dong Y."/>
            <person name="Chen Y."/>
            <person name="Ding Y."/>
            <person name="Zhao R."/>
            <person name="Feng M."/>
            <person name="Zhu Y."/>
            <person name="Feng Y."/>
            <person name="Jiang X."/>
            <person name="Zhu D."/>
            <person name="Xiang H."/>
            <person name="Feng X."/>
            <person name="Li S."/>
            <person name="Wang J."/>
            <person name="Zhang G."/>
            <person name="Kronforst M.R."/>
            <person name="Wang W."/>
        </authorList>
    </citation>
    <scope>NUCLEOTIDE SEQUENCE [LARGE SCALE GENOMIC DNA]</scope>
    <source>
        <strain evidence="14">Ya'a_city_454_Px</strain>
        <tissue evidence="14">Whole body</tissue>
    </source>
</reference>
<dbReference type="AlphaFoldDB" id="A0A194PHA1"/>
<dbReference type="GO" id="GO:0015280">
    <property type="term" value="F:ligand-gated sodium channel activity"/>
    <property type="evidence" value="ECO:0007669"/>
    <property type="project" value="TreeGrafter"/>
</dbReference>
<feature type="transmembrane region" description="Helical" evidence="13">
    <location>
        <begin position="34"/>
        <end position="54"/>
    </location>
</feature>
<gene>
    <name evidence="14" type="ORF">RR46_13649</name>
</gene>
<evidence type="ECO:0000313" key="14">
    <source>
        <dbReference type="EMBL" id="KPI92428.1"/>
    </source>
</evidence>
<keyword evidence="10 12" id="KW-0739">Sodium transport</keyword>
<keyword evidence="11 12" id="KW-0407">Ion channel</keyword>
<comment type="subcellular location">
    <subcellularLocation>
        <location evidence="1">Membrane</location>
        <topology evidence="1">Multi-pass membrane protein</topology>
    </subcellularLocation>
</comment>
<dbReference type="Proteomes" id="UP000053268">
    <property type="component" value="Unassembled WGS sequence"/>
</dbReference>
<dbReference type="Gene3D" id="2.60.470.10">
    <property type="entry name" value="Acid-sensing ion channels like domains"/>
    <property type="match status" value="1"/>
</dbReference>
<name>A0A194PHA1_PAPXU</name>
<keyword evidence="7" id="KW-0915">Sodium</keyword>
<protein>
    <submittedName>
        <fullName evidence="14">Sodium channel protein Nach</fullName>
    </submittedName>
</protein>
<dbReference type="PANTHER" id="PTHR11690">
    <property type="entry name" value="AMILORIDE-SENSITIVE SODIUM CHANNEL-RELATED"/>
    <property type="match status" value="1"/>
</dbReference>
<organism evidence="14 15">
    <name type="scientific">Papilio xuthus</name>
    <name type="common">Asian swallowtail butterfly</name>
    <dbReference type="NCBI Taxonomy" id="66420"/>
    <lineage>
        <taxon>Eukaryota</taxon>
        <taxon>Metazoa</taxon>
        <taxon>Ecdysozoa</taxon>
        <taxon>Arthropoda</taxon>
        <taxon>Hexapoda</taxon>
        <taxon>Insecta</taxon>
        <taxon>Pterygota</taxon>
        <taxon>Neoptera</taxon>
        <taxon>Endopterygota</taxon>
        <taxon>Lepidoptera</taxon>
        <taxon>Glossata</taxon>
        <taxon>Ditrysia</taxon>
        <taxon>Papilionoidea</taxon>
        <taxon>Papilionidae</taxon>
        <taxon>Papilioninae</taxon>
        <taxon>Papilio</taxon>
    </lineage>
</organism>
<dbReference type="PRINTS" id="PR01078">
    <property type="entry name" value="AMINACHANNEL"/>
</dbReference>
<keyword evidence="6 13" id="KW-1133">Transmembrane helix</keyword>
<evidence type="ECO:0000256" key="4">
    <source>
        <dbReference type="ARBA" id="ARBA00022461"/>
    </source>
</evidence>
<keyword evidence="3 12" id="KW-0813">Transport</keyword>
<evidence type="ECO:0000256" key="11">
    <source>
        <dbReference type="ARBA" id="ARBA00023303"/>
    </source>
</evidence>
<dbReference type="PANTHER" id="PTHR11690:SF288">
    <property type="entry name" value="AMILORIDE-SENSITIVE NA+ CHANNEL-RELATED"/>
    <property type="match status" value="1"/>
</dbReference>